<reference evidence="3" key="1">
    <citation type="submission" date="2015-07" db="EMBL/GenBank/DDBJ databases">
        <authorList>
            <person name="Graham D.E."/>
            <person name="Giannone R.J."/>
            <person name="Gulvik C.A."/>
            <person name="Hettich R.L."/>
            <person name="Klingeman D.M."/>
            <person name="Mahan K.M."/>
            <person name="Parry R.J."/>
            <person name="Spain J.C."/>
        </authorList>
    </citation>
    <scope>NUCLEOTIDE SEQUENCE [LARGE SCALE GENOMIC DNA]</scope>
    <source>
        <strain evidence="3">ATCC 27428</strain>
    </source>
</reference>
<keyword evidence="1" id="KW-0472">Membrane</keyword>
<organism evidence="2 3">
    <name type="scientific">Streptomyces eurocidicus</name>
    <name type="common">Streptoverticillium eurocidicus</name>
    <dbReference type="NCBI Taxonomy" id="66423"/>
    <lineage>
        <taxon>Bacteria</taxon>
        <taxon>Bacillati</taxon>
        <taxon>Actinomycetota</taxon>
        <taxon>Actinomycetes</taxon>
        <taxon>Kitasatosporales</taxon>
        <taxon>Streptomycetaceae</taxon>
        <taxon>Streptomyces</taxon>
    </lineage>
</organism>
<proteinExistence type="predicted"/>
<sequence length="183" mass="19501">MHHRSAGDLTSPVRHSHPFISIDHAVNTDSIDRMVNNMGTDKRESASLASLSLAGVERLVAAYVVVALGTLAALAVLAATAPRLATDEAWGHAVIVAVFAIVLPLRTRAALRGSPSGLRALTVIGCVLLVVNLVEAALPGVFPAWMRVEMLVIAAMMLILAILSVRVRRNRRQLADHRADGPQ</sequence>
<feature type="transmembrane region" description="Helical" evidence="1">
    <location>
        <begin position="117"/>
        <end position="138"/>
    </location>
</feature>
<feature type="transmembrane region" description="Helical" evidence="1">
    <location>
        <begin position="89"/>
        <end position="105"/>
    </location>
</feature>
<comment type="caution">
    <text evidence="2">The sequence shown here is derived from an EMBL/GenBank/DDBJ whole genome shotgun (WGS) entry which is preliminary data.</text>
</comment>
<evidence type="ECO:0000256" key="1">
    <source>
        <dbReference type="SAM" id="Phobius"/>
    </source>
</evidence>
<keyword evidence="3" id="KW-1185">Reference proteome</keyword>
<dbReference type="AlphaFoldDB" id="A0A2N8NZL7"/>
<keyword evidence="1" id="KW-1133">Transmembrane helix</keyword>
<name>A0A2N8NZL7_STREU</name>
<evidence type="ECO:0000313" key="3">
    <source>
        <dbReference type="Proteomes" id="UP000235945"/>
    </source>
</evidence>
<dbReference type="Proteomes" id="UP000235945">
    <property type="component" value="Unassembled WGS sequence"/>
</dbReference>
<protein>
    <submittedName>
        <fullName evidence="2">Uncharacterized protein</fullName>
    </submittedName>
</protein>
<keyword evidence="1" id="KW-0812">Transmembrane</keyword>
<feature type="transmembrane region" description="Helical" evidence="1">
    <location>
        <begin position="59"/>
        <end position="77"/>
    </location>
</feature>
<evidence type="ECO:0000313" key="2">
    <source>
        <dbReference type="EMBL" id="PNE34214.1"/>
    </source>
</evidence>
<accession>A0A2N8NZL7</accession>
<gene>
    <name evidence="2" type="ORF">AF335_06075</name>
</gene>
<dbReference type="EMBL" id="LGUI01000002">
    <property type="protein sequence ID" value="PNE34214.1"/>
    <property type="molecule type" value="Genomic_DNA"/>
</dbReference>
<feature type="transmembrane region" description="Helical" evidence="1">
    <location>
        <begin position="144"/>
        <end position="165"/>
    </location>
</feature>